<organism evidence="1 2">
    <name type="scientific">Endomicrobium proavitum</name>
    <dbReference type="NCBI Taxonomy" id="1408281"/>
    <lineage>
        <taxon>Bacteria</taxon>
        <taxon>Pseudomonadati</taxon>
        <taxon>Elusimicrobiota</taxon>
        <taxon>Endomicrobiia</taxon>
        <taxon>Endomicrobiales</taxon>
        <taxon>Endomicrobiaceae</taxon>
        <taxon>Endomicrobium</taxon>
    </lineage>
</organism>
<reference evidence="1 2" key="1">
    <citation type="submission" date="2014-09" db="EMBL/GenBank/DDBJ databases">
        <title>Complete genome sequence of Endomicrobium proavitum.</title>
        <authorList>
            <person name="Zheng H."/>
        </authorList>
    </citation>
    <scope>NUCLEOTIDE SEQUENCE [LARGE SCALE GENOMIC DNA]</scope>
    <source>
        <strain evidence="1 2">Rsa215</strain>
    </source>
</reference>
<dbReference type="RefSeq" id="WP_052570781.1">
    <property type="nucleotide sequence ID" value="NZ_CP009498.1"/>
</dbReference>
<proteinExistence type="predicted"/>
<dbReference type="AlphaFoldDB" id="A0A0G3WK20"/>
<evidence type="ECO:0000313" key="2">
    <source>
        <dbReference type="Proteomes" id="UP000035337"/>
    </source>
</evidence>
<evidence type="ECO:0000313" key="1">
    <source>
        <dbReference type="EMBL" id="AKL98227.1"/>
    </source>
</evidence>
<gene>
    <name evidence="1" type="ORF">Epro_0848</name>
</gene>
<dbReference type="STRING" id="1408281.Epro_0848"/>
<name>A0A0G3WK20_9BACT</name>
<dbReference type="EMBL" id="CP009498">
    <property type="protein sequence ID" value="AKL98227.1"/>
    <property type="molecule type" value="Genomic_DNA"/>
</dbReference>
<keyword evidence="2" id="KW-1185">Reference proteome</keyword>
<protein>
    <submittedName>
        <fullName evidence="1">Uncharacterized protein</fullName>
    </submittedName>
</protein>
<sequence>MKKIIITILIFIAQISIVCATISVDWEEYDEQLKKMLNSKEFKEGLPKLTPIFNLNCNVYTFQEDGYDFYKINKDDVKVQIAITKNYFSDGNAWNYSAYKIKNDIYILHSFIDEATSYQIMIAIDERTGKTFKYRLYGGIEHTIYIDDGYLYVDGLNITPYGIGRNKSKNAEIKIYESEVDSGFRDGTKVHIRGSEFISFNKDKIILSKDFIEYYYKDKKTGKTYSKKEVLMYEHYYYLKFLMKTFGEIDDEPFGSFGLDLDIVSYTPEDIKKIYTGADPSDKTILSIEEFCKGIRKDLPDNKSNEKKGFIDRVVYKVKNIFK</sequence>
<dbReference type="Proteomes" id="UP000035337">
    <property type="component" value="Chromosome"/>
</dbReference>
<dbReference type="KEGG" id="epo:Epro_0848"/>
<accession>A0A0G3WK20</accession>